<evidence type="ECO:0000256" key="2">
    <source>
        <dbReference type="ARBA" id="ARBA00022630"/>
    </source>
</evidence>
<gene>
    <name evidence="7" type="ORF">CWATWH8502_1497</name>
</gene>
<evidence type="ECO:0000256" key="1">
    <source>
        <dbReference type="ARBA" id="ARBA00010790"/>
    </source>
</evidence>
<dbReference type="EMBL" id="CAQK01000525">
    <property type="protein sequence ID" value="CCQ51765.1"/>
    <property type="molecule type" value="Genomic_DNA"/>
</dbReference>
<evidence type="ECO:0000313" key="7">
    <source>
        <dbReference type="EMBL" id="CCQ51765.1"/>
    </source>
</evidence>
<keyword evidence="4" id="KW-0560">Oxidoreductase</keyword>
<sequence length="535" mass="59444">MPTEPQPEKVLKDLLRTQKNKVFHSTKVQKIMIIDDQHYDVIIVGTGAGGGTLANRLAPTGKKILILERGDFMPLEEQNRANVDVFKKERYRSSERWYDQDGENFSPQTNYAVGGNTKIYSAALVRMREKDFEAVEHQEGVSPEWGLKYQDFEPYYTEAEKLYMVHGKTGNDPSEPDHSEDYPFPAVEHEPEFQTIVEAIAKQGLHPTSLPLSLTREEDDPTGDSEVFGIVPALKHDNVTLKTSAKVVCLITNSSGEAVRAVEVEINGQSYLFFGDIIVLACGAINSAALLLKSANHKHPNGLANSSDLVGRNFMKHNQTAMVELSVNPNSGQFLRSVSVNDFYWGDENFPYPMGHIENTGGLLQDIIFAESPPILSVLAKGMPGFGLEQLAKRSIGWWLYTETLPNADNRVRVDGDKIYVDFTPNNSEAHDRLVYRWIDVLKAGEKNLGGSVFEKLAVYPRGEVPIQAVANQCGTCRFGEDPQTSVLDLNCRTHDLENLYVVDSSFFPSSSSVPPALTIIANALRVGDHLKSKI</sequence>
<protein>
    <submittedName>
        <fullName evidence="7">Glucose-methanol-choline (GMC) oxidoreductase:NAD binding site</fullName>
    </submittedName>
</protein>
<dbReference type="Gene3D" id="3.50.50.60">
    <property type="entry name" value="FAD/NAD(P)-binding domain"/>
    <property type="match status" value="2"/>
</dbReference>
<dbReference type="InterPro" id="IPR036188">
    <property type="entry name" value="FAD/NAD-bd_sf"/>
</dbReference>
<proteinExistence type="inferred from homology"/>
<dbReference type="SUPFAM" id="SSF51905">
    <property type="entry name" value="FAD/NAD(P)-binding domain"/>
    <property type="match status" value="1"/>
</dbReference>
<accession>T2IHT6</accession>
<evidence type="ECO:0000256" key="4">
    <source>
        <dbReference type="ARBA" id="ARBA00023002"/>
    </source>
</evidence>
<reference evidence="7 8" key="2">
    <citation type="submission" date="2013-09" db="EMBL/GenBank/DDBJ databases">
        <title>Whole genome comparison of six Crocosphaera watsonii strains with differing phenotypes.</title>
        <authorList>
            <person name="Bench S.R."/>
            <person name="Heller P."/>
            <person name="Frank I."/>
            <person name="Arciniega M."/>
            <person name="Shilova I.N."/>
            <person name="Zehr J.P."/>
        </authorList>
    </citation>
    <scope>NUCLEOTIDE SEQUENCE [LARGE SCALE GENOMIC DNA]</scope>
    <source>
        <strain evidence="7 8">WH 8502</strain>
    </source>
</reference>
<dbReference type="Proteomes" id="UP000018348">
    <property type="component" value="Unassembled WGS sequence"/>
</dbReference>
<evidence type="ECO:0000256" key="3">
    <source>
        <dbReference type="ARBA" id="ARBA00022827"/>
    </source>
</evidence>
<organism evidence="7 8">
    <name type="scientific">Crocosphaera watsonii WH 8502</name>
    <dbReference type="NCBI Taxonomy" id="423474"/>
    <lineage>
        <taxon>Bacteria</taxon>
        <taxon>Bacillati</taxon>
        <taxon>Cyanobacteriota</taxon>
        <taxon>Cyanophyceae</taxon>
        <taxon>Oscillatoriophycideae</taxon>
        <taxon>Chroococcales</taxon>
        <taxon>Aphanothecaceae</taxon>
        <taxon>Crocosphaera</taxon>
    </lineage>
</organism>
<comment type="caution">
    <text evidence="7">The sequence shown here is derived from an EMBL/GenBank/DDBJ whole genome shotgun (WGS) entry which is preliminary data.</text>
</comment>
<dbReference type="InterPro" id="IPR000172">
    <property type="entry name" value="GMC_OxRdtase_N"/>
</dbReference>
<keyword evidence="2" id="KW-0285">Flavoprotein</keyword>
<keyword evidence="3" id="KW-0274">FAD</keyword>
<feature type="domain" description="Glucose-methanol-choline oxidoreductase C-terminal" evidence="6">
    <location>
        <begin position="468"/>
        <end position="524"/>
    </location>
</feature>
<dbReference type="PANTHER" id="PTHR46056">
    <property type="entry name" value="LONG-CHAIN-ALCOHOL OXIDASE"/>
    <property type="match status" value="1"/>
</dbReference>
<dbReference type="InterPro" id="IPR007867">
    <property type="entry name" value="GMC_OxRtase_C"/>
</dbReference>
<dbReference type="Pfam" id="PF00732">
    <property type="entry name" value="GMC_oxred_N"/>
    <property type="match status" value="1"/>
</dbReference>
<dbReference type="Pfam" id="PF05199">
    <property type="entry name" value="GMC_oxred_C"/>
    <property type="match status" value="1"/>
</dbReference>
<name>T2IHT6_CROWT</name>
<evidence type="ECO:0000259" key="5">
    <source>
        <dbReference type="Pfam" id="PF00732"/>
    </source>
</evidence>
<evidence type="ECO:0000313" key="8">
    <source>
        <dbReference type="Proteomes" id="UP000018348"/>
    </source>
</evidence>
<comment type="similarity">
    <text evidence="1">Belongs to the GMC oxidoreductase family.</text>
</comment>
<dbReference type="GO" id="GO:0050660">
    <property type="term" value="F:flavin adenine dinucleotide binding"/>
    <property type="evidence" value="ECO:0007669"/>
    <property type="project" value="InterPro"/>
</dbReference>
<dbReference type="AlphaFoldDB" id="T2IHT6"/>
<evidence type="ECO:0000259" key="6">
    <source>
        <dbReference type="Pfam" id="PF05199"/>
    </source>
</evidence>
<dbReference type="GO" id="GO:0016614">
    <property type="term" value="F:oxidoreductase activity, acting on CH-OH group of donors"/>
    <property type="evidence" value="ECO:0007669"/>
    <property type="project" value="InterPro"/>
</dbReference>
<dbReference type="PANTHER" id="PTHR46056:SF12">
    <property type="entry name" value="LONG-CHAIN-ALCOHOL OXIDASE"/>
    <property type="match status" value="1"/>
</dbReference>
<reference evidence="7 8" key="1">
    <citation type="submission" date="2013-01" db="EMBL/GenBank/DDBJ databases">
        <authorList>
            <person name="Bench S."/>
        </authorList>
    </citation>
    <scope>NUCLEOTIDE SEQUENCE [LARGE SCALE GENOMIC DNA]</scope>
    <source>
        <strain evidence="7 8">WH 8502</strain>
    </source>
</reference>
<feature type="domain" description="Glucose-methanol-choline oxidoreductase N-terminal" evidence="5">
    <location>
        <begin position="75"/>
        <end position="317"/>
    </location>
</feature>